<dbReference type="RefSeq" id="WP_052811716.1">
    <property type="nucleotide sequence ID" value="NZ_BJOA01000010.1"/>
</dbReference>
<sequence length="145" mass="16649">METSKGYTEVSERFCGRWSLRPEKSWYEFGAPAQRAEYRIKQEDERLEIAIEWKSSDGQTFTMTNYFIPDGQEYPYHDPSIADTVSAVFANERTLDTTSLKGGEVILHARRELLEDGRSMIITQTGKTAQGTAFSNISFYEKQPE</sequence>
<dbReference type="Proteomes" id="UP000182836">
    <property type="component" value="Unassembled WGS sequence"/>
</dbReference>
<dbReference type="GeneID" id="42306194"/>
<proteinExistence type="predicted"/>
<dbReference type="EMBL" id="FNED01000002">
    <property type="protein sequence ID" value="SDI23879.1"/>
    <property type="molecule type" value="Genomic_DNA"/>
</dbReference>
<dbReference type="AlphaFoldDB" id="A0A1G8IY67"/>
<evidence type="ECO:0000313" key="1">
    <source>
        <dbReference type="EMBL" id="SDI23879.1"/>
    </source>
</evidence>
<name>A0A1G8IY67_ANEMI</name>
<protein>
    <submittedName>
        <fullName evidence="1">Uncharacterized protein</fullName>
    </submittedName>
</protein>
<organism evidence="1 2">
    <name type="scientific">Aneurinibacillus migulanus</name>
    <name type="common">Bacillus migulanus</name>
    <dbReference type="NCBI Taxonomy" id="47500"/>
    <lineage>
        <taxon>Bacteria</taxon>
        <taxon>Bacillati</taxon>
        <taxon>Bacillota</taxon>
        <taxon>Bacilli</taxon>
        <taxon>Bacillales</taxon>
        <taxon>Paenibacillaceae</taxon>
        <taxon>Aneurinibacillus group</taxon>
        <taxon>Aneurinibacillus</taxon>
    </lineage>
</organism>
<reference evidence="1 2" key="1">
    <citation type="submission" date="2016-10" db="EMBL/GenBank/DDBJ databases">
        <authorList>
            <person name="de Groot N.N."/>
        </authorList>
    </citation>
    <scope>NUCLEOTIDE SEQUENCE [LARGE SCALE GENOMIC DNA]</scope>
    <source>
        <strain evidence="1 2">DSM 2895</strain>
    </source>
</reference>
<dbReference type="OrthoDB" id="2679833at2"/>
<gene>
    <name evidence="1" type="ORF">SAMN04487909_102232</name>
</gene>
<evidence type="ECO:0000313" key="2">
    <source>
        <dbReference type="Proteomes" id="UP000182836"/>
    </source>
</evidence>
<accession>A0A1G8IY67</accession>